<dbReference type="Gene3D" id="3.40.50.720">
    <property type="entry name" value="NAD(P)-binding Rossmann-like Domain"/>
    <property type="match status" value="1"/>
</dbReference>
<dbReference type="SUPFAM" id="SSF51735">
    <property type="entry name" value="NAD(P)-binding Rossmann-fold domains"/>
    <property type="match status" value="1"/>
</dbReference>
<proteinExistence type="predicted"/>
<dbReference type="PANTHER" id="PTHR43796">
    <property type="entry name" value="CARBOXYNORSPERMIDINE SYNTHASE"/>
    <property type="match status" value="1"/>
</dbReference>
<evidence type="ECO:0000259" key="1">
    <source>
        <dbReference type="Pfam" id="PF03435"/>
    </source>
</evidence>
<dbReference type="STRING" id="690566.Sphch_1496"/>
<gene>
    <name evidence="2" type="ORF">Sphch_1496</name>
</gene>
<dbReference type="InterPro" id="IPR036291">
    <property type="entry name" value="NAD(P)-bd_dom_sf"/>
</dbReference>
<reference evidence="2 3" key="1">
    <citation type="submission" date="2011-05" db="EMBL/GenBank/DDBJ databases">
        <title>Complete sequence of chromosome 1 of Sphingobium chlorophenolicum L-1.</title>
        <authorList>
            <consortium name="US DOE Joint Genome Institute"/>
            <person name="Lucas S."/>
            <person name="Han J."/>
            <person name="Lapidus A."/>
            <person name="Cheng J.-F."/>
            <person name="Goodwin L."/>
            <person name="Pitluck S."/>
            <person name="Peters L."/>
            <person name="Daligault H."/>
            <person name="Han C."/>
            <person name="Tapia R."/>
            <person name="Land M."/>
            <person name="Hauser L."/>
            <person name="Kyrpides N."/>
            <person name="Ivanova N."/>
            <person name="Pagani I."/>
            <person name="Turner P."/>
            <person name="Copley S."/>
            <person name="Woyke T."/>
        </authorList>
    </citation>
    <scope>NUCLEOTIDE SEQUENCE [LARGE SCALE GENOMIC DNA]</scope>
    <source>
        <strain evidence="2 3">L-1</strain>
    </source>
</reference>
<dbReference type="InterPro" id="IPR005097">
    <property type="entry name" value="Sacchrp_dh_NADP-bd"/>
</dbReference>
<sequence length="371" mass="39853">MVARVLIIGGYGNFGSYIAHSLAGDDAIRLLIGGRSVLKAKAFVDTLDASNTAESHAIDIDGELGDALARIAPDIVIHTTGPFQSQDNRVARACIAQGCHYLDLADARTFVATIDQLDADAKAKDVLVVSGASSVPCLTAAVIDAYLPAFARLEAVDYGISAAQHTNRGLATTSAVLSYVGKPMTMLREGAMTTVYGWEDTHVVHYPGLGRRLFGNCDIPDLTLFPRRYPTLKSMRFAAGHELKLLHIGTRMLGLLVRLGIIGSLSNHAENLLKLAFAFDRFGSGRSGFHMFLDGIGHDGNPLKRRFRIIARSGHGPYIPCMPAILLARQLARGSITQRGATPCVDLIDLDSYLAALEGLDITVIRDEVDA</sequence>
<feature type="domain" description="Saccharopine dehydrogenase NADP binding" evidence="1">
    <location>
        <begin position="5"/>
        <end position="124"/>
    </location>
</feature>
<evidence type="ECO:0000313" key="2">
    <source>
        <dbReference type="EMBL" id="AEG49184.1"/>
    </source>
</evidence>
<dbReference type="KEGG" id="sch:Sphch_1496"/>
<dbReference type="EMBL" id="CP002798">
    <property type="protein sequence ID" value="AEG49184.1"/>
    <property type="molecule type" value="Genomic_DNA"/>
</dbReference>
<protein>
    <submittedName>
        <fullName evidence="2">Saccharopine dehydrogenase</fullName>
    </submittedName>
</protein>
<dbReference type="AlphaFoldDB" id="F6EYI2"/>
<dbReference type="Proteomes" id="UP000007150">
    <property type="component" value="Chromosome 1"/>
</dbReference>
<organism evidence="2 3">
    <name type="scientific">Sphingobium chlorophenolicum L-1</name>
    <dbReference type="NCBI Taxonomy" id="690566"/>
    <lineage>
        <taxon>Bacteria</taxon>
        <taxon>Pseudomonadati</taxon>
        <taxon>Pseudomonadota</taxon>
        <taxon>Alphaproteobacteria</taxon>
        <taxon>Sphingomonadales</taxon>
        <taxon>Sphingomonadaceae</taxon>
        <taxon>Sphingobium</taxon>
    </lineage>
</organism>
<dbReference type="RefSeq" id="WP_013847444.1">
    <property type="nucleotide sequence ID" value="NC_015593.1"/>
</dbReference>
<dbReference type="PANTHER" id="PTHR43796:SF2">
    <property type="entry name" value="CARBOXYNORSPERMIDINE SYNTHASE"/>
    <property type="match status" value="1"/>
</dbReference>
<dbReference type="HOGENOM" id="CLU_063454_0_0_5"/>
<name>F6EYI2_SPHCR</name>
<accession>F6EYI2</accession>
<evidence type="ECO:0000313" key="3">
    <source>
        <dbReference type="Proteomes" id="UP000007150"/>
    </source>
</evidence>
<keyword evidence="3" id="KW-1185">Reference proteome</keyword>
<dbReference type="Pfam" id="PF03435">
    <property type="entry name" value="Sacchrp_dh_NADP"/>
    <property type="match status" value="1"/>
</dbReference>